<proteinExistence type="predicted"/>
<sequence length="60" mass="6951">MSRATSWGAPGQQVITEPMTVFRSDPRVAADLVDGSGVPERRVGELWHRRRRSWFRGRER</sequence>
<keyword evidence="2" id="KW-1185">Reference proteome</keyword>
<evidence type="ECO:0000313" key="2">
    <source>
        <dbReference type="Proteomes" id="UP000231586"/>
    </source>
</evidence>
<protein>
    <submittedName>
        <fullName evidence="1">Uncharacterized protein</fullName>
    </submittedName>
</protein>
<accession>A0A2M8W409</accession>
<dbReference type="RefSeq" id="WP_100350945.1">
    <property type="nucleotide sequence ID" value="NZ_PGTZ01000011.1"/>
</dbReference>
<dbReference type="AlphaFoldDB" id="A0A2M8W409"/>
<comment type="caution">
    <text evidence="1">The sequence shown here is derived from an EMBL/GenBank/DDBJ whole genome shotgun (WGS) entry which is preliminary data.</text>
</comment>
<dbReference type="EMBL" id="PGTZ01000011">
    <property type="protein sequence ID" value="PJI85665.1"/>
    <property type="molecule type" value="Genomic_DNA"/>
</dbReference>
<evidence type="ECO:0000313" key="1">
    <source>
        <dbReference type="EMBL" id="PJI85665.1"/>
    </source>
</evidence>
<organism evidence="1 2">
    <name type="scientific">Luteimicrobium subarcticum</name>
    <dbReference type="NCBI Taxonomy" id="620910"/>
    <lineage>
        <taxon>Bacteria</taxon>
        <taxon>Bacillati</taxon>
        <taxon>Actinomycetota</taxon>
        <taxon>Actinomycetes</taxon>
        <taxon>Micrococcales</taxon>
        <taxon>Luteimicrobium</taxon>
    </lineage>
</organism>
<dbReference type="Proteomes" id="UP000231586">
    <property type="component" value="Unassembled WGS sequence"/>
</dbReference>
<reference evidence="1 2" key="1">
    <citation type="submission" date="2017-11" db="EMBL/GenBank/DDBJ databases">
        <title>Genomic Encyclopedia of Archaeal and Bacterial Type Strains, Phase II (KMG-II): From Individual Species to Whole Genera.</title>
        <authorList>
            <person name="Goeker M."/>
        </authorList>
    </citation>
    <scope>NUCLEOTIDE SEQUENCE [LARGE SCALE GENOMIC DNA]</scope>
    <source>
        <strain evidence="1 2">DSM 22413</strain>
    </source>
</reference>
<name>A0A2M8W409_9MICO</name>
<gene>
    <name evidence="1" type="ORF">CLV34_2849</name>
</gene>